<dbReference type="RefSeq" id="YP_009400026.1">
    <property type="nucleotide sequence ID" value="NC_035299.1"/>
</dbReference>
<dbReference type="GeneID" id="33362583"/>
<gene>
    <name evidence="1" type="primary">orf59</name>
</gene>
<dbReference type="EMBL" id="MF101467">
    <property type="protein sequence ID" value="ARW69845.1"/>
    <property type="molecule type" value="Genomic_DNA"/>
</dbReference>
<keyword evidence="1" id="KW-0934">Plastid</keyword>
<reference evidence="1" key="1">
    <citation type="journal article" date="2017" name="J. Phycol.">
        <title>Analysis of chloroplast genomes and a supermatrix inform reclassification of the Rhodomelaceae (Rhodophyta).</title>
        <authorList>
            <person name="Diaz-Tapia P."/>
            <person name="Maggs C.A."/>
            <person name="West J.A."/>
            <person name="Verbruggen H."/>
        </authorList>
    </citation>
    <scope>NUCLEOTIDE SEQUENCE</scope>
    <source>
        <strain evidence="1">PD1825</strain>
    </source>
</reference>
<protein>
    <submittedName>
        <fullName evidence="1">Uncharacterized protein</fullName>
    </submittedName>
</protein>
<organism evidence="1">
    <name type="scientific">Tolypiocladia glomerulata</name>
    <dbReference type="NCBI Taxonomy" id="860646"/>
    <lineage>
        <taxon>Eukaryota</taxon>
        <taxon>Rhodophyta</taxon>
        <taxon>Florideophyceae</taxon>
        <taxon>Rhodymeniophycidae</taxon>
        <taxon>Ceramiales</taxon>
        <taxon>Rhodomelaceae</taxon>
        <taxon>Polysiphonioideae</taxon>
        <taxon>Tolypiocladia</taxon>
    </lineage>
</organism>
<geneLocation type="chloroplast" evidence="1"/>
<name>A0A1Z1MVM3_9FLOR</name>
<accession>A0A1Z1MVM3</accession>
<sequence>MSLKNEELFCYTLSNLECILLKLFKDYLIFFSSVNLSFCLDENILILYIINCQVYREFF</sequence>
<proteinExistence type="predicted"/>
<dbReference type="AlphaFoldDB" id="A0A1Z1MVM3"/>
<keyword evidence="1" id="KW-0150">Chloroplast</keyword>
<evidence type="ECO:0000313" key="1">
    <source>
        <dbReference type="EMBL" id="ARW69845.1"/>
    </source>
</evidence>